<protein>
    <submittedName>
        <fullName evidence="1">Uncharacterized protein</fullName>
    </submittedName>
</protein>
<name>A0A8H3QJF1_9GLOM</name>
<accession>A0A8H3QJF1</accession>
<gene>
    <name evidence="1" type="ORF">RCL2_000858600</name>
</gene>
<reference evidence="1" key="1">
    <citation type="submission" date="2019-10" db="EMBL/GenBank/DDBJ databases">
        <title>Conservation and host-specific expression of non-tandemly repeated heterogenous ribosome RNA gene in arbuscular mycorrhizal fungi.</title>
        <authorList>
            <person name="Maeda T."/>
            <person name="Kobayashi Y."/>
            <person name="Nakagawa T."/>
            <person name="Ezawa T."/>
            <person name="Yamaguchi K."/>
            <person name="Bino T."/>
            <person name="Nishimoto Y."/>
            <person name="Shigenobu S."/>
            <person name="Kawaguchi M."/>
        </authorList>
    </citation>
    <scope>NUCLEOTIDE SEQUENCE</scope>
    <source>
        <strain evidence="1">HR1</strain>
    </source>
</reference>
<proteinExistence type="predicted"/>
<comment type="caution">
    <text evidence="1">The sequence shown here is derived from an EMBL/GenBank/DDBJ whole genome shotgun (WGS) entry which is preliminary data.</text>
</comment>
<sequence length="67" mass="7680">MKSGHVNGSKSSCIKVNPNPAEPLTRLKKTKNLLGYCFYQPFGKILYPITNGWYKFNEHYLAESRLS</sequence>
<dbReference type="Proteomes" id="UP000615446">
    <property type="component" value="Unassembled WGS sequence"/>
</dbReference>
<evidence type="ECO:0000313" key="1">
    <source>
        <dbReference type="EMBL" id="GES81337.1"/>
    </source>
</evidence>
<dbReference type="EMBL" id="BLAL01000054">
    <property type="protein sequence ID" value="GES81337.1"/>
    <property type="molecule type" value="Genomic_DNA"/>
</dbReference>
<evidence type="ECO:0000313" key="2">
    <source>
        <dbReference type="Proteomes" id="UP000615446"/>
    </source>
</evidence>
<dbReference type="AlphaFoldDB" id="A0A8H3QJF1"/>
<organism evidence="1 2">
    <name type="scientific">Rhizophagus clarus</name>
    <dbReference type="NCBI Taxonomy" id="94130"/>
    <lineage>
        <taxon>Eukaryota</taxon>
        <taxon>Fungi</taxon>
        <taxon>Fungi incertae sedis</taxon>
        <taxon>Mucoromycota</taxon>
        <taxon>Glomeromycotina</taxon>
        <taxon>Glomeromycetes</taxon>
        <taxon>Glomerales</taxon>
        <taxon>Glomeraceae</taxon>
        <taxon>Rhizophagus</taxon>
    </lineage>
</organism>